<feature type="domain" description="Nitroreductase" evidence="1">
    <location>
        <begin position="231"/>
        <end position="298"/>
    </location>
</feature>
<dbReference type="STRING" id="1193682.BJP25_11845"/>
<gene>
    <name evidence="2" type="ORF">BJP25_11845</name>
</gene>
<name>A0A1Q9LRR8_9PSEU</name>
<dbReference type="PANTHER" id="PTHR23026">
    <property type="entry name" value="NADPH NITROREDUCTASE"/>
    <property type="match status" value="1"/>
</dbReference>
<keyword evidence="3" id="KW-1185">Reference proteome</keyword>
<organism evidence="2 3">
    <name type="scientific">Actinokineospora bangkokensis</name>
    <dbReference type="NCBI Taxonomy" id="1193682"/>
    <lineage>
        <taxon>Bacteria</taxon>
        <taxon>Bacillati</taxon>
        <taxon>Actinomycetota</taxon>
        <taxon>Actinomycetes</taxon>
        <taxon>Pseudonocardiales</taxon>
        <taxon>Pseudonocardiaceae</taxon>
        <taxon>Actinokineospora</taxon>
    </lineage>
</organism>
<dbReference type="SUPFAM" id="SSF55469">
    <property type="entry name" value="FMN-dependent nitroreductase-like"/>
    <property type="match status" value="2"/>
</dbReference>
<dbReference type="Pfam" id="PF00881">
    <property type="entry name" value="Nitroreductase"/>
    <property type="match status" value="1"/>
</dbReference>
<reference evidence="2 3" key="1">
    <citation type="submission" date="2016-10" db="EMBL/GenBank/DDBJ databases">
        <title>The Draft Genome Sequence of Actinokineospora bangkokensis 44EHWT reveals the biosynthetic pathway of antifungal compounds Thailandins with unusual extender unit butylmalonyl-CoA.</title>
        <authorList>
            <person name="Greule A."/>
            <person name="Intra B."/>
            <person name="Flemming S."/>
            <person name="Rommel M.G."/>
            <person name="Panbangred W."/>
            <person name="Bechthold A."/>
        </authorList>
    </citation>
    <scope>NUCLEOTIDE SEQUENCE [LARGE SCALE GENOMIC DNA]</scope>
    <source>
        <strain evidence="2 3">44EHW</strain>
    </source>
</reference>
<evidence type="ECO:0000313" key="2">
    <source>
        <dbReference type="EMBL" id="OLR94747.1"/>
    </source>
</evidence>
<dbReference type="PANTHER" id="PTHR23026:SF123">
    <property type="entry name" value="NAD(P)H NITROREDUCTASE RV3131-RELATED"/>
    <property type="match status" value="1"/>
</dbReference>
<dbReference type="InterPro" id="IPR050627">
    <property type="entry name" value="Nitroreductase/BluB"/>
</dbReference>
<dbReference type="AlphaFoldDB" id="A0A1Q9LRR8"/>
<dbReference type="GO" id="GO:0016491">
    <property type="term" value="F:oxidoreductase activity"/>
    <property type="evidence" value="ECO:0007669"/>
    <property type="project" value="InterPro"/>
</dbReference>
<dbReference type="EMBL" id="MKQR01000007">
    <property type="protein sequence ID" value="OLR94747.1"/>
    <property type="molecule type" value="Genomic_DNA"/>
</dbReference>
<proteinExistence type="predicted"/>
<dbReference type="InterPro" id="IPR000415">
    <property type="entry name" value="Nitroreductase-like"/>
</dbReference>
<protein>
    <recommendedName>
        <fullName evidence="1">Nitroreductase domain-containing protein</fullName>
    </recommendedName>
</protein>
<evidence type="ECO:0000313" key="3">
    <source>
        <dbReference type="Proteomes" id="UP000186040"/>
    </source>
</evidence>
<dbReference type="NCBIfam" id="NF047509">
    <property type="entry name" value="Rv3131_FMN_oxido"/>
    <property type="match status" value="1"/>
</dbReference>
<evidence type="ECO:0000259" key="1">
    <source>
        <dbReference type="Pfam" id="PF00881"/>
    </source>
</evidence>
<sequence length="321" mass="34626">MVAEWNASERAVLAAAVTRAPSVHNTQPWRLWLRGRDASVLERVDVRLPRHDPVGRDRLISCGAAVANLRLAVRRLGWSERVVQFPDPAHPAEVARVVAGVALSPDEAELALYRAIRDRASHRAPFGVGTVAEAVVHRLTAPTALAGVRVSVVRLHECDQVARSFHHAALVHRADSAYQRELAAWGARGGDDGVVEPGASAALPWAGLVRRRTAVPDERVLSERLADEVVLVVSTVGDGRSDHLHAGMAMERVWLTATALGLAASVVTQPLHLPEVRRDLVEGLGLDGYPQVLLRVGYPGVVPERSPRRSFTDLLASPGPA</sequence>
<dbReference type="InterPro" id="IPR029479">
    <property type="entry name" value="Nitroreductase"/>
</dbReference>
<dbReference type="Proteomes" id="UP000186040">
    <property type="component" value="Unassembled WGS sequence"/>
</dbReference>
<comment type="caution">
    <text evidence="2">The sequence shown here is derived from an EMBL/GenBank/DDBJ whole genome shotgun (WGS) entry which is preliminary data.</text>
</comment>
<accession>A0A1Q9LRR8</accession>
<dbReference type="Gene3D" id="3.40.109.10">
    <property type="entry name" value="NADH Oxidase"/>
    <property type="match status" value="1"/>
</dbReference>